<dbReference type="GeneID" id="69538384"/>
<organism evidence="1 2">
    <name type="scientific">Edwardsiella ictaluri</name>
    <dbReference type="NCBI Taxonomy" id="67780"/>
    <lineage>
        <taxon>Bacteria</taxon>
        <taxon>Pseudomonadati</taxon>
        <taxon>Pseudomonadota</taxon>
        <taxon>Gammaproteobacteria</taxon>
        <taxon>Enterobacterales</taxon>
        <taxon>Hafniaceae</taxon>
        <taxon>Edwardsiella</taxon>
    </lineage>
</organism>
<accession>A0ABY8GEV6</accession>
<dbReference type="Proteomes" id="UP001222680">
    <property type="component" value="Chromosome"/>
</dbReference>
<evidence type="ECO:0000313" key="2">
    <source>
        <dbReference type="Proteomes" id="UP001222680"/>
    </source>
</evidence>
<gene>
    <name evidence="1" type="ORF">MAY91_13545</name>
</gene>
<dbReference type="RefSeq" id="WP_015870728.1">
    <property type="nucleotide sequence ID" value="NZ_CM125427.1"/>
</dbReference>
<dbReference type="EMBL" id="CP092014">
    <property type="protein sequence ID" value="WFN95867.1"/>
    <property type="molecule type" value="Genomic_DNA"/>
</dbReference>
<keyword evidence="2" id="KW-1185">Reference proteome</keyword>
<dbReference type="Gene3D" id="3.30.1460.10">
    <property type="match status" value="1"/>
</dbReference>
<name>A0ABY8GEV6_EDWIC</name>
<evidence type="ECO:0000313" key="1">
    <source>
        <dbReference type="EMBL" id="WFN95867.1"/>
    </source>
</evidence>
<proteinExistence type="predicted"/>
<sequence length="131" mass="14591">MNQEALVNQWLSDMSGGQWQLEDGECHLSHSDGEHYCSIQLNSSRLLIMFPIEPAALPQDAELHKNLLLLNNHPEIIGFASFSLAEDNLTVVLSTALPCEAISIQSVAEFWQRSGQARNGLFSAVIETERR</sequence>
<protein>
    <submittedName>
        <fullName evidence="1">Uncharacterized protein</fullName>
    </submittedName>
</protein>
<dbReference type="SUPFAM" id="SSF69635">
    <property type="entry name" value="Type III secretory system chaperone-like"/>
    <property type="match status" value="1"/>
</dbReference>
<reference evidence="1 2" key="1">
    <citation type="submission" date="2022-02" db="EMBL/GenBank/DDBJ databases">
        <title>Phenotypic, genotypic and serological characterization of Edwardsiella ictaluri from catfish and ornamental fish species.</title>
        <authorList>
            <person name="Rose D."/>
            <person name="Tekedar H.C."/>
            <person name="Waldbieser G.C."/>
            <person name="Aarattuthodi S."/>
            <person name="Griffin M.J."/>
        </authorList>
    </citation>
    <scope>NUCLEOTIDE SEQUENCE [LARGE SCALE GENOMIC DNA]</scope>
    <source>
        <strain evidence="1 2">13 TAL-140 K3</strain>
    </source>
</reference>